<keyword evidence="3" id="KW-1185">Reference proteome</keyword>
<protein>
    <submittedName>
        <fullName evidence="2">Uncharacterized protein</fullName>
    </submittedName>
</protein>
<evidence type="ECO:0000256" key="1">
    <source>
        <dbReference type="SAM" id="MobiDB-lite"/>
    </source>
</evidence>
<gene>
    <name evidence="2" type="ORF">FHG55_16105</name>
</gene>
<proteinExistence type="predicted"/>
<dbReference type="AlphaFoldDB" id="A0A5C4KVT2"/>
<accession>A0A5C4KVT2</accession>
<sequence length="73" mass="7663">MEINCGRGLAPECGVSVDISLADMPHSGASPLPQGFVVGQKALTTRQNCHRHGARSGCASGGRPPRVRSRIPR</sequence>
<dbReference type="EMBL" id="VDDB01000013">
    <property type="protein sequence ID" value="TNB94567.1"/>
    <property type="molecule type" value="Genomic_DNA"/>
</dbReference>
<evidence type="ECO:0000313" key="2">
    <source>
        <dbReference type="EMBL" id="TNB94567.1"/>
    </source>
</evidence>
<dbReference type="Proteomes" id="UP000306272">
    <property type="component" value="Unassembled WGS sequence"/>
</dbReference>
<reference evidence="2" key="1">
    <citation type="submission" date="2019-06" db="EMBL/GenBank/DDBJ databases">
        <title>Pseudomonas-derived Butenolides : (Bio)synthesis of Styrolides.</title>
        <authorList>
            <person name="Klapper M."/>
            <person name="Chowdhury S."/>
            <person name="Stallforth P."/>
        </authorList>
    </citation>
    <scope>NUCLEOTIDE SEQUENCE [LARGE SCALE GENOMIC DNA]</scope>
    <source>
        <strain evidence="2">EC-S101</strain>
    </source>
</reference>
<name>A0A5C4KVT2_PSEJE</name>
<organism evidence="2 3">
    <name type="scientific">Pseudomonas jessenii</name>
    <dbReference type="NCBI Taxonomy" id="77298"/>
    <lineage>
        <taxon>Bacteria</taxon>
        <taxon>Pseudomonadati</taxon>
        <taxon>Pseudomonadota</taxon>
        <taxon>Gammaproteobacteria</taxon>
        <taxon>Pseudomonadales</taxon>
        <taxon>Pseudomonadaceae</taxon>
        <taxon>Pseudomonas</taxon>
    </lineage>
</organism>
<feature type="region of interest" description="Disordered" evidence="1">
    <location>
        <begin position="50"/>
        <end position="73"/>
    </location>
</feature>
<evidence type="ECO:0000313" key="3">
    <source>
        <dbReference type="Proteomes" id="UP000306272"/>
    </source>
</evidence>
<comment type="caution">
    <text evidence="2">The sequence shown here is derived from an EMBL/GenBank/DDBJ whole genome shotgun (WGS) entry which is preliminary data.</text>
</comment>